<evidence type="ECO:0000256" key="5">
    <source>
        <dbReference type="ARBA" id="ARBA00023288"/>
    </source>
</evidence>
<feature type="domain" description="EF-hand" evidence="7">
    <location>
        <begin position="86"/>
        <end position="121"/>
    </location>
</feature>
<dbReference type="GO" id="GO:0005509">
    <property type="term" value="F:calcium ion binding"/>
    <property type="evidence" value="ECO:0007669"/>
    <property type="project" value="InterPro"/>
</dbReference>
<dbReference type="InterPro" id="IPR011992">
    <property type="entry name" value="EF-hand-dom_pair"/>
</dbReference>
<comment type="similarity">
    <text evidence="1">Belongs to the recoverin family.</text>
</comment>
<sequence length="326" mass="36733">MGSGATKDTYSETPHTRERRGSSVLTGNGTTEMVLHNLEHSTAFDKSELKVLQNKFVELAQKQGNPNTITEEEFREALGAIGIIESDQIILHQLFGVMDKEHDNQINFKNFVTCASVMVSGNIKEKLNFSFELYCGDGMQEVSKEDMEQILTHLNTTASWFGDPSLAEEEVSKLVNDVFEKHDAEKSNTLTYSEYMHAVAENPILVQFFNGKGSIPRPNKAKVLLPIWWVDYSLKFEGEQKGKGVEFLKCEEFNNMVLESKKNRACKSSVVISNLTPNDDAELLDLRQEWHGPFEDKLFLESAFAKKIEAAEGVSGNLIKYKSVDF</sequence>
<dbReference type="InterPro" id="IPR028846">
    <property type="entry name" value="Recoverin"/>
</dbReference>
<evidence type="ECO:0000256" key="1">
    <source>
        <dbReference type="ARBA" id="ARBA00006049"/>
    </source>
</evidence>
<keyword evidence="4" id="KW-0677">Repeat</keyword>
<evidence type="ECO:0000259" key="7">
    <source>
        <dbReference type="PROSITE" id="PS50222"/>
    </source>
</evidence>
<feature type="region of interest" description="Disordered" evidence="6">
    <location>
        <begin position="1"/>
        <end position="27"/>
    </location>
</feature>
<keyword evidence="2" id="KW-0519">Myristate</keyword>
<accession>A0A9W6ZA81</accession>
<gene>
    <name evidence="8" type="ORF">TrLO_g8209</name>
</gene>
<evidence type="ECO:0000256" key="3">
    <source>
        <dbReference type="ARBA" id="ARBA00022723"/>
    </source>
</evidence>
<dbReference type="InterPro" id="IPR002048">
    <property type="entry name" value="EF_hand_dom"/>
</dbReference>
<reference evidence="9" key="1">
    <citation type="journal article" date="2023" name="Commun. Biol.">
        <title>Genome analysis of Parmales, the sister group of diatoms, reveals the evolutionary specialization of diatoms from phago-mixotrophs to photoautotrophs.</title>
        <authorList>
            <person name="Ban H."/>
            <person name="Sato S."/>
            <person name="Yoshikawa S."/>
            <person name="Yamada K."/>
            <person name="Nakamura Y."/>
            <person name="Ichinomiya M."/>
            <person name="Sato N."/>
            <person name="Blanc-Mathieu R."/>
            <person name="Endo H."/>
            <person name="Kuwata A."/>
            <person name="Ogata H."/>
        </authorList>
    </citation>
    <scope>NUCLEOTIDE SEQUENCE [LARGE SCALE GENOMIC DNA]</scope>
    <source>
        <strain evidence="9">NIES 3700</strain>
    </source>
</reference>
<comment type="caution">
    <text evidence="8">The sequence shown here is derived from an EMBL/GenBank/DDBJ whole genome shotgun (WGS) entry which is preliminary data.</text>
</comment>
<name>A0A9W6ZA81_9STRA</name>
<dbReference type="SUPFAM" id="SSF47473">
    <property type="entry name" value="EF-hand"/>
    <property type="match status" value="1"/>
</dbReference>
<evidence type="ECO:0000313" key="8">
    <source>
        <dbReference type="EMBL" id="GMH47632.1"/>
    </source>
</evidence>
<feature type="compositionally biased region" description="Polar residues" evidence="6">
    <location>
        <begin position="1"/>
        <end position="13"/>
    </location>
</feature>
<dbReference type="Proteomes" id="UP001165122">
    <property type="component" value="Unassembled WGS sequence"/>
</dbReference>
<keyword evidence="5" id="KW-0449">Lipoprotein</keyword>
<dbReference type="PANTHER" id="PTHR23055:SF178">
    <property type="entry name" value="NEUROCALCIN HOMOLOG"/>
    <property type="match status" value="1"/>
</dbReference>
<dbReference type="OrthoDB" id="191686at2759"/>
<evidence type="ECO:0000256" key="2">
    <source>
        <dbReference type="ARBA" id="ARBA00022707"/>
    </source>
</evidence>
<dbReference type="PANTHER" id="PTHR23055">
    <property type="entry name" value="CALCIUM BINDING PROTEINS"/>
    <property type="match status" value="1"/>
</dbReference>
<dbReference type="PROSITE" id="PS50222">
    <property type="entry name" value="EF_HAND_2"/>
    <property type="match status" value="1"/>
</dbReference>
<proteinExistence type="inferred from homology"/>
<evidence type="ECO:0000313" key="9">
    <source>
        <dbReference type="Proteomes" id="UP001165122"/>
    </source>
</evidence>
<evidence type="ECO:0000256" key="4">
    <source>
        <dbReference type="ARBA" id="ARBA00022737"/>
    </source>
</evidence>
<organism evidence="8 9">
    <name type="scientific">Triparma laevis f. longispina</name>
    <dbReference type="NCBI Taxonomy" id="1714387"/>
    <lineage>
        <taxon>Eukaryota</taxon>
        <taxon>Sar</taxon>
        <taxon>Stramenopiles</taxon>
        <taxon>Ochrophyta</taxon>
        <taxon>Bolidophyceae</taxon>
        <taxon>Parmales</taxon>
        <taxon>Triparmaceae</taxon>
        <taxon>Triparma</taxon>
    </lineage>
</organism>
<dbReference type="AlphaFoldDB" id="A0A9W6ZA81"/>
<dbReference type="Gene3D" id="1.10.238.10">
    <property type="entry name" value="EF-hand"/>
    <property type="match status" value="1"/>
</dbReference>
<dbReference type="EMBL" id="BRXW01000358">
    <property type="protein sequence ID" value="GMH47632.1"/>
    <property type="molecule type" value="Genomic_DNA"/>
</dbReference>
<keyword evidence="3" id="KW-0479">Metal-binding</keyword>
<dbReference type="SMART" id="SM00054">
    <property type="entry name" value="EFh"/>
    <property type="match status" value="2"/>
</dbReference>
<protein>
    <recommendedName>
        <fullName evidence="7">EF-hand domain-containing protein</fullName>
    </recommendedName>
</protein>
<keyword evidence="9" id="KW-1185">Reference proteome</keyword>
<dbReference type="PRINTS" id="PR00450">
    <property type="entry name" value="RECOVERIN"/>
</dbReference>
<evidence type="ECO:0000256" key="6">
    <source>
        <dbReference type="SAM" id="MobiDB-lite"/>
    </source>
</evidence>